<gene>
    <name evidence="1" type="ORF">DEH80_08015</name>
</gene>
<dbReference type="Proteomes" id="UP000251800">
    <property type="component" value="Unassembled WGS sequence"/>
</dbReference>
<dbReference type="EMBL" id="QEQK01000006">
    <property type="protein sequence ID" value="PWN56338.1"/>
    <property type="molecule type" value="Genomic_DNA"/>
</dbReference>
<accession>A0A363ULN6</accession>
<protein>
    <recommendedName>
        <fullName evidence="3">Glycosyltransferase</fullName>
    </recommendedName>
</protein>
<name>A0A363ULN6_9GAMM</name>
<keyword evidence="2" id="KW-1185">Reference proteome</keyword>
<dbReference type="OrthoDB" id="564871at2"/>
<dbReference type="SUPFAM" id="SSF53448">
    <property type="entry name" value="Nucleotide-diphospho-sugar transferases"/>
    <property type="match status" value="1"/>
</dbReference>
<evidence type="ECO:0000313" key="2">
    <source>
        <dbReference type="Proteomes" id="UP000251800"/>
    </source>
</evidence>
<proteinExistence type="predicted"/>
<dbReference type="InterPro" id="IPR029044">
    <property type="entry name" value="Nucleotide-diphossugar_trans"/>
</dbReference>
<comment type="caution">
    <text evidence="1">The sequence shown here is derived from an EMBL/GenBank/DDBJ whole genome shotgun (WGS) entry which is preliminary data.</text>
</comment>
<evidence type="ECO:0008006" key="3">
    <source>
        <dbReference type="Google" id="ProtNLM"/>
    </source>
</evidence>
<dbReference type="AlphaFoldDB" id="A0A363ULN6"/>
<evidence type="ECO:0000313" key="1">
    <source>
        <dbReference type="EMBL" id="PWN56338.1"/>
    </source>
</evidence>
<reference evidence="1 2" key="1">
    <citation type="submission" date="2018-05" db="EMBL/GenBank/DDBJ databases">
        <title>Abyssibacter profundi OUC007T gen. nov., sp. nov, a marine bacterium isolated from seawater of the Mariana Trench.</title>
        <authorList>
            <person name="Zhou S."/>
        </authorList>
    </citation>
    <scope>NUCLEOTIDE SEQUENCE [LARGE SCALE GENOMIC DNA]</scope>
    <source>
        <strain evidence="1 2">OUC007</strain>
    </source>
</reference>
<dbReference type="Gene3D" id="3.90.550.10">
    <property type="entry name" value="Spore Coat Polysaccharide Biosynthesis Protein SpsA, Chain A"/>
    <property type="match status" value="1"/>
</dbReference>
<organism evidence="1 2">
    <name type="scientific">Abyssibacter profundi</name>
    <dbReference type="NCBI Taxonomy" id="2182787"/>
    <lineage>
        <taxon>Bacteria</taxon>
        <taxon>Pseudomonadati</taxon>
        <taxon>Pseudomonadota</taxon>
        <taxon>Gammaproteobacteria</taxon>
        <taxon>Chromatiales</taxon>
        <taxon>Oceanococcaceae</taxon>
        <taxon>Abyssibacter</taxon>
    </lineage>
</organism>
<sequence>MQVVTVLRSGGVYTPEYVRRLQAGLQVHLPNVPFRCLSDDSSVPGYCPLQSDWPGWWAKMELFRADLAGDILYLDLDTVITGSLADMAAVGRLTLLRDFYHYFARGRANGYGSGLMYLPHACRAEVWNRWIADPDRWMAECGQFGDQRFLEEVWMGQAACWQDLLPGQVVSFKAHCQGERPASARLVCYHGQPRPHETGWAASHAARYTDRLPPADAA</sequence>